<dbReference type="InterPro" id="IPR028998">
    <property type="entry name" value="RimP_C"/>
</dbReference>
<evidence type="ECO:0000313" key="6">
    <source>
        <dbReference type="EMBL" id="GHG06899.1"/>
    </source>
</evidence>
<proteinExistence type="inferred from homology"/>
<comment type="subcellular location">
    <subcellularLocation>
        <location evidence="3">Cytoplasm</location>
    </subcellularLocation>
</comment>
<dbReference type="Pfam" id="PF02576">
    <property type="entry name" value="RimP_N"/>
    <property type="match status" value="1"/>
</dbReference>
<feature type="domain" description="Ribosome maturation factor RimP N-terminal" evidence="4">
    <location>
        <begin position="29"/>
        <end position="94"/>
    </location>
</feature>
<protein>
    <recommendedName>
        <fullName evidence="3">Ribosome maturation factor RimP</fullName>
    </recommendedName>
</protein>
<sequence>MEEVSVAPWARHMNNNLELSNEIARQLGSEYELLEVQMQNASGRPVLLVRIDRLDEQPVAVNDIEAVTRRLSTWLDEADPIGGEYRLEVESPGAKRPLLRSRHFERMLGLKAKVRGGEHAFTAPIKAVDGEQVTFDVPGQGDVTLRIADLKANLAEFPSEHR</sequence>
<accession>A0ABQ3K9D6</accession>
<dbReference type="PANTHER" id="PTHR33867">
    <property type="entry name" value="RIBOSOME MATURATION FACTOR RIMP"/>
    <property type="match status" value="1"/>
</dbReference>
<dbReference type="PANTHER" id="PTHR33867:SF1">
    <property type="entry name" value="RIBOSOME MATURATION FACTOR RIMP"/>
    <property type="match status" value="1"/>
</dbReference>
<dbReference type="EMBL" id="BNAL01000026">
    <property type="protein sequence ID" value="GHG06899.1"/>
    <property type="molecule type" value="Genomic_DNA"/>
</dbReference>
<dbReference type="Proteomes" id="UP000632154">
    <property type="component" value="Unassembled WGS sequence"/>
</dbReference>
<feature type="domain" description="Ribosome maturation factor RimP C-terminal" evidence="5">
    <location>
        <begin position="98"/>
        <end position="151"/>
    </location>
</feature>
<evidence type="ECO:0000256" key="3">
    <source>
        <dbReference type="HAMAP-Rule" id="MF_01077"/>
    </source>
</evidence>
<dbReference type="SUPFAM" id="SSF75420">
    <property type="entry name" value="YhbC-like, N-terminal domain"/>
    <property type="match status" value="1"/>
</dbReference>
<comment type="similarity">
    <text evidence="3">Belongs to the RimP family.</text>
</comment>
<evidence type="ECO:0000259" key="4">
    <source>
        <dbReference type="Pfam" id="PF02576"/>
    </source>
</evidence>
<dbReference type="InterPro" id="IPR003728">
    <property type="entry name" value="Ribosome_maturation_RimP"/>
</dbReference>
<dbReference type="InterPro" id="IPR028989">
    <property type="entry name" value="RimP_N"/>
</dbReference>
<dbReference type="InterPro" id="IPR035956">
    <property type="entry name" value="RimP_N_sf"/>
</dbReference>
<dbReference type="Pfam" id="PF17384">
    <property type="entry name" value="DUF150_C"/>
    <property type="match status" value="1"/>
</dbReference>
<name>A0ABQ3K9D6_9DEIO</name>
<keyword evidence="1 3" id="KW-0963">Cytoplasm</keyword>
<comment type="caution">
    <text evidence="6">The sequence shown here is derived from an EMBL/GenBank/DDBJ whole genome shotgun (WGS) entry which is preliminary data.</text>
</comment>
<reference evidence="7" key="1">
    <citation type="journal article" date="2019" name="Int. J. Syst. Evol. Microbiol.">
        <title>The Global Catalogue of Microorganisms (GCM) 10K type strain sequencing project: providing services to taxonomists for standard genome sequencing and annotation.</title>
        <authorList>
            <consortium name="The Broad Institute Genomics Platform"/>
            <consortium name="The Broad Institute Genome Sequencing Center for Infectious Disease"/>
            <person name="Wu L."/>
            <person name="Ma J."/>
        </authorList>
    </citation>
    <scope>NUCLEOTIDE SEQUENCE [LARGE SCALE GENOMIC DNA]</scope>
    <source>
        <strain evidence="7">CGMCC 1.18439</strain>
    </source>
</reference>
<organism evidence="6 7">
    <name type="scientific">Deinococcus piscis</name>
    <dbReference type="NCBI Taxonomy" id="394230"/>
    <lineage>
        <taxon>Bacteria</taxon>
        <taxon>Thermotogati</taxon>
        <taxon>Deinococcota</taxon>
        <taxon>Deinococci</taxon>
        <taxon>Deinococcales</taxon>
        <taxon>Deinococcaceae</taxon>
        <taxon>Deinococcus</taxon>
    </lineage>
</organism>
<gene>
    <name evidence="3 6" type="primary">rimP</name>
    <name evidence="6" type="ORF">GCM10017783_19320</name>
</gene>
<keyword evidence="7" id="KW-1185">Reference proteome</keyword>
<evidence type="ECO:0000259" key="5">
    <source>
        <dbReference type="Pfam" id="PF17384"/>
    </source>
</evidence>
<dbReference type="Gene3D" id="3.30.300.70">
    <property type="entry name" value="RimP-like superfamily, N-terminal"/>
    <property type="match status" value="1"/>
</dbReference>
<evidence type="ECO:0000256" key="2">
    <source>
        <dbReference type="ARBA" id="ARBA00022517"/>
    </source>
</evidence>
<evidence type="ECO:0000313" key="7">
    <source>
        <dbReference type="Proteomes" id="UP000632154"/>
    </source>
</evidence>
<comment type="function">
    <text evidence="3">Required for maturation of 30S ribosomal subunits.</text>
</comment>
<keyword evidence="2 3" id="KW-0690">Ribosome biogenesis</keyword>
<dbReference type="NCBIfam" id="NF011239">
    <property type="entry name" value="PRK14645.1"/>
    <property type="match status" value="1"/>
</dbReference>
<dbReference type="HAMAP" id="MF_01077">
    <property type="entry name" value="RimP"/>
    <property type="match status" value="1"/>
</dbReference>
<evidence type="ECO:0000256" key="1">
    <source>
        <dbReference type="ARBA" id="ARBA00022490"/>
    </source>
</evidence>